<dbReference type="PRINTS" id="PR00463">
    <property type="entry name" value="EP450I"/>
</dbReference>
<evidence type="ECO:0000256" key="7">
    <source>
        <dbReference type="ARBA" id="ARBA00022723"/>
    </source>
</evidence>
<evidence type="ECO:0000256" key="14">
    <source>
        <dbReference type="PIRSR" id="PIRSR602401-1"/>
    </source>
</evidence>
<reference evidence="18" key="1">
    <citation type="submission" date="2025-08" db="UniProtKB">
        <authorList>
            <consortium name="RefSeq"/>
        </authorList>
    </citation>
    <scope>IDENTIFICATION</scope>
    <source>
        <tissue evidence="18">Whole larval tissue</tissue>
    </source>
</reference>
<dbReference type="AlphaFoldDB" id="A0A9R0DVE4"/>
<sequence length="554" mass="63379">MIFVVLVVLLCALLVLWNKMKPRGPSPPVYPGALPLIGHAHQCYGDSKQSNSFYRPLYLPLLNQNYTLLQFLGGLATNIRLVLNLAKCRILYTYKILHFEVLQYFIKICIISDFWEILKNLSHFSLENGGVVEIWMGPHIMYMITDPDDSMIVATKCMEKPYFYEFATEMFKNGLITASSTTWKTHRRLLNPSFNQQVMTSFLPEFNTQARNLVVSLQSEVGKEPFDIHQYLIKQLLKTVCQTSLGLATEDKTIDVEYANATEDLFATLAERFTRIYLHLSYTYAWSSLKTKQDQLLKITREVMNKIIYRRKEELKTNNKTQNGTSAKDVKFQPLLNQLLELADTQDAFTDDEIREHVDTVVAAAYDTTATTITFVLIMLGTYPEVQNRVYKEIQSVLGNEDTDLTKDNLPKLVYLDAVLKETLRLYPPSPCVARRIDSDVKLKNYTLRTGGTCILSIYGMSRHAMWGADADQFKPERWLDPSALPSNPNVFCTFSLGKRNCIGRVYAMLAIKTMLVHVLRKYIVFGDVNSVTTQFTISFKPATASQLRLELRS</sequence>
<evidence type="ECO:0000256" key="2">
    <source>
        <dbReference type="ARBA" id="ARBA00003690"/>
    </source>
</evidence>
<dbReference type="InterPro" id="IPR001128">
    <property type="entry name" value="Cyt_P450"/>
</dbReference>
<evidence type="ECO:0000256" key="6">
    <source>
        <dbReference type="ARBA" id="ARBA00022617"/>
    </source>
</evidence>
<proteinExistence type="inferred from homology"/>
<name>A0A9R0DVE4_SPOFR</name>
<feature type="binding site" description="axial binding residue" evidence="14">
    <location>
        <position position="502"/>
    </location>
    <ligand>
        <name>heme</name>
        <dbReference type="ChEBI" id="CHEBI:30413"/>
    </ligand>
    <ligandPart>
        <name>Fe</name>
        <dbReference type="ChEBI" id="CHEBI:18248"/>
    </ligandPart>
</feature>
<evidence type="ECO:0000313" key="17">
    <source>
        <dbReference type="Proteomes" id="UP000829999"/>
    </source>
</evidence>
<dbReference type="PRINTS" id="PR00385">
    <property type="entry name" value="P450"/>
</dbReference>
<dbReference type="InterPro" id="IPR050196">
    <property type="entry name" value="Cytochrome_P450_Monoox"/>
</dbReference>
<keyword evidence="16" id="KW-0732">Signal</keyword>
<dbReference type="InterPro" id="IPR036396">
    <property type="entry name" value="Cyt_P450_sf"/>
</dbReference>
<dbReference type="PROSITE" id="PS00086">
    <property type="entry name" value="CYTOCHROME_P450"/>
    <property type="match status" value="1"/>
</dbReference>
<evidence type="ECO:0000256" key="3">
    <source>
        <dbReference type="ARBA" id="ARBA00004174"/>
    </source>
</evidence>
<dbReference type="GO" id="GO:0004497">
    <property type="term" value="F:monooxygenase activity"/>
    <property type="evidence" value="ECO:0007669"/>
    <property type="project" value="UniProtKB-KW"/>
</dbReference>
<dbReference type="PANTHER" id="PTHR24291:SF189">
    <property type="entry name" value="CYTOCHROME P450 4C3-RELATED"/>
    <property type="match status" value="1"/>
</dbReference>
<dbReference type="InterPro" id="IPR002401">
    <property type="entry name" value="Cyt_P450_E_grp-I"/>
</dbReference>
<dbReference type="Gene3D" id="1.10.630.10">
    <property type="entry name" value="Cytochrome P450"/>
    <property type="match status" value="1"/>
</dbReference>
<dbReference type="GO" id="GO:0005789">
    <property type="term" value="C:endoplasmic reticulum membrane"/>
    <property type="evidence" value="ECO:0007669"/>
    <property type="project" value="UniProtKB-SubCell"/>
</dbReference>
<evidence type="ECO:0000256" key="8">
    <source>
        <dbReference type="ARBA" id="ARBA00022824"/>
    </source>
</evidence>
<evidence type="ECO:0000256" key="16">
    <source>
        <dbReference type="SAM" id="SignalP"/>
    </source>
</evidence>
<dbReference type="GeneID" id="118270862"/>
<dbReference type="GO" id="GO:0005506">
    <property type="term" value="F:iron ion binding"/>
    <property type="evidence" value="ECO:0007669"/>
    <property type="project" value="InterPro"/>
</dbReference>
<keyword evidence="6 14" id="KW-0349">Heme</keyword>
<dbReference type="Pfam" id="PF00067">
    <property type="entry name" value="p450"/>
    <property type="match status" value="1"/>
</dbReference>
<gene>
    <name evidence="18" type="primary">LOC118270862</name>
</gene>
<evidence type="ECO:0000256" key="9">
    <source>
        <dbReference type="ARBA" id="ARBA00022848"/>
    </source>
</evidence>
<comment type="similarity">
    <text evidence="5 15">Belongs to the cytochrome P450 family.</text>
</comment>
<dbReference type="GO" id="GO:0020037">
    <property type="term" value="F:heme binding"/>
    <property type="evidence" value="ECO:0007669"/>
    <property type="project" value="InterPro"/>
</dbReference>
<organism evidence="17 18">
    <name type="scientific">Spodoptera frugiperda</name>
    <name type="common">Fall armyworm</name>
    <dbReference type="NCBI Taxonomy" id="7108"/>
    <lineage>
        <taxon>Eukaryota</taxon>
        <taxon>Metazoa</taxon>
        <taxon>Ecdysozoa</taxon>
        <taxon>Arthropoda</taxon>
        <taxon>Hexapoda</taxon>
        <taxon>Insecta</taxon>
        <taxon>Pterygota</taxon>
        <taxon>Neoptera</taxon>
        <taxon>Endopterygota</taxon>
        <taxon>Lepidoptera</taxon>
        <taxon>Glossata</taxon>
        <taxon>Ditrysia</taxon>
        <taxon>Noctuoidea</taxon>
        <taxon>Noctuidae</taxon>
        <taxon>Amphipyrinae</taxon>
        <taxon>Spodoptera</taxon>
    </lineage>
</organism>
<keyword evidence="7 14" id="KW-0479">Metal-binding</keyword>
<keyword evidence="9" id="KW-0492">Microsome</keyword>
<evidence type="ECO:0000256" key="13">
    <source>
        <dbReference type="ARBA" id="ARBA00023136"/>
    </source>
</evidence>
<accession>A0A9R0DVE4</accession>
<dbReference type="RefSeq" id="XP_050553874.1">
    <property type="nucleotide sequence ID" value="XM_050697917.1"/>
</dbReference>
<comment type="function">
    <text evidence="2">May be involved in the metabolism of insect hormones and in the breakdown of synthetic insecticides.</text>
</comment>
<dbReference type="SUPFAM" id="SSF48264">
    <property type="entry name" value="Cytochrome P450"/>
    <property type="match status" value="1"/>
</dbReference>
<dbReference type="Proteomes" id="UP000829999">
    <property type="component" value="Chromosome 13"/>
</dbReference>
<comment type="cofactor">
    <cofactor evidence="1 14">
        <name>heme</name>
        <dbReference type="ChEBI" id="CHEBI:30413"/>
    </cofactor>
</comment>
<evidence type="ECO:0000256" key="15">
    <source>
        <dbReference type="RuleBase" id="RU000461"/>
    </source>
</evidence>
<evidence type="ECO:0000256" key="5">
    <source>
        <dbReference type="ARBA" id="ARBA00010617"/>
    </source>
</evidence>
<keyword evidence="11 14" id="KW-0408">Iron</keyword>
<keyword evidence="10 15" id="KW-0560">Oxidoreductase</keyword>
<dbReference type="GO" id="GO:0016705">
    <property type="term" value="F:oxidoreductase activity, acting on paired donors, with incorporation or reduction of molecular oxygen"/>
    <property type="evidence" value="ECO:0007669"/>
    <property type="project" value="InterPro"/>
</dbReference>
<dbReference type="PANTHER" id="PTHR24291">
    <property type="entry name" value="CYTOCHROME P450 FAMILY 4"/>
    <property type="match status" value="1"/>
</dbReference>
<evidence type="ECO:0000256" key="10">
    <source>
        <dbReference type="ARBA" id="ARBA00023002"/>
    </source>
</evidence>
<protein>
    <submittedName>
        <fullName evidence="18">Cytochrome P450 4C1</fullName>
    </submittedName>
</protein>
<keyword evidence="13" id="KW-0472">Membrane</keyword>
<keyword evidence="17" id="KW-1185">Reference proteome</keyword>
<dbReference type="OrthoDB" id="1372046at2759"/>
<evidence type="ECO:0000256" key="11">
    <source>
        <dbReference type="ARBA" id="ARBA00023004"/>
    </source>
</evidence>
<dbReference type="InterPro" id="IPR017972">
    <property type="entry name" value="Cyt_P450_CS"/>
</dbReference>
<evidence type="ECO:0000256" key="1">
    <source>
        <dbReference type="ARBA" id="ARBA00001971"/>
    </source>
</evidence>
<evidence type="ECO:0000313" key="18">
    <source>
        <dbReference type="RefSeq" id="XP_050553874.1"/>
    </source>
</evidence>
<evidence type="ECO:0000256" key="12">
    <source>
        <dbReference type="ARBA" id="ARBA00023033"/>
    </source>
</evidence>
<keyword evidence="12 15" id="KW-0503">Monooxygenase</keyword>
<feature type="signal peptide" evidence="16">
    <location>
        <begin position="1"/>
        <end position="17"/>
    </location>
</feature>
<comment type="subcellular location">
    <subcellularLocation>
        <location evidence="4">Endoplasmic reticulum membrane</location>
        <topology evidence="4">Peripheral membrane protein</topology>
    </subcellularLocation>
    <subcellularLocation>
        <location evidence="3">Microsome membrane</location>
        <topology evidence="3">Peripheral membrane protein</topology>
    </subcellularLocation>
</comment>
<feature type="chain" id="PRO_5040272613" evidence="16">
    <location>
        <begin position="18"/>
        <end position="554"/>
    </location>
</feature>
<keyword evidence="8" id="KW-0256">Endoplasmic reticulum</keyword>
<evidence type="ECO:0000256" key="4">
    <source>
        <dbReference type="ARBA" id="ARBA00004406"/>
    </source>
</evidence>